<evidence type="ECO:0000313" key="1">
    <source>
        <dbReference type="EMBL" id="KAJ9090955.1"/>
    </source>
</evidence>
<proteinExistence type="predicted"/>
<reference evidence="1" key="1">
    <citation type="submission" date="2023-04" db="EMBL/GenBank/DDBJ databases">
        <title>Draft Genome sequencing of Naganishia species isolated from polar environments using Oxford Nanopore Technology.</title>
        <authorList>
            <person name="Leo P."/>
            <person name="Venkateswaran K."/>
        </authorList>
    </citation>
    <scope>NUCLEOTIDE SEQUENCE</scope>
    <source>
        <strain evidence="1">MNA-CCFEE 5423</strain>
    </source>
</reference>
<dbReference type="EMBL" id="JASBWT010000073">
    <property type="protein sequence ID" value="KAJ9090955.1"/>
    <property type="molecule type" value="Genomic_DNA"/>
</dbReference>
<protein>
    <submittedName>
        <fullName evidence="1">Uncharacterized protein</fullName>
    </submittedName>
</protein>
<organism evidence="1 2">
    <name type="scientific">Naganishia friedmannii</name>
    <dbReference type="NCBI Taxonomy" id="89922"/>
    <lineage>
        <taxon>Eukaryota</taxon>
        <taxon>Fungi</taxon>
        <taxon>Dikarya</taxon>
        <taxon>Basidiomycota</taxon>
        <taxon>Agaricomycotina</taxon>
        <taxon>Tremellomycetes</taxon>
        <taxon>Filobasidiales</taxon>
        <taxon>Filobasidiaceae</taxon>
        <taxon>Naganishia</taxon>
    </lineage>
</organism>
<gene>
    <name evidence="1" type="ORF">QFC21_007346</name>
</gene>
<evidence type="ECO:0000313" key="2">
    <source>
        <dbReference type="Proteomes" id="UP001227268"/>
    </source>
</evidence>
<sequence>MSQLTNYSLCPSEPTLTLTAATPSVSCPSLRATGESGASGGTPYTDAVVSMLPSYHAASVPKDRGMLLTITDPQVLSKHDDASADSAGSLMAGIAIGYCALCVLDRYTGRESPDCPIMCESHVSMYLGWRHGMLTGQPVTDSADCSRELFAGVAACVTCIGLDVAGYEAHSDSMCHLCKMLLPYGGFAFFHRALKSSGPEGNWLMEAVEGKGSESDNR</sequence>
<keyword evidence="2" id="KW-1185">Reference proteome</keyword>
<comment type="caution">
    <text evidence="1">The sequence shown here is derived from an EMBL/GenBank/DDBJ whole genome shotgun (WGS) entry which is preliminary data.</text>
</comment>
<accession>A0ACC2UV84</accession>
<dbReference type="Proteomes" id="UP001227268">
    <property type="component" value="Unassembled WGS sequence"/>
</dbReference>
<name>A0ACC2UV84_9TREE</name>